<dbReference type="RefSeq" id="WP_120401675.1">
    <property type="nucleotide sequence ID" value="NZ_RAXV01000006.1"/>
</dbReference>
<evidence type="ECO:0000256" key="1">
    <source>
        <dbReference type="SAM" id="Phobius"/>
    </source>
</evidence>
<protein>
    <submittedName>
        <fullName evidence="2">Uncharacterized protein</fullName>
    </submittedName>
</protein>
<organism evidence="2 3">
    <name type="scientific">Acinetobacter tianfuensis</name>
    <dbReference type="NCBI Taxonomy" id="2419603"/>
    <lineage>
        <taxon>Bacteria</taxon>
        <taxon>Pseudomonadati</taxon>
        <taxon>Pseudomonadota</taxon>
        <taxon>Gammaproteobacteria</taxon>
        <taxon>Moraxellales</taxon>
        <taxon>Moraxellaceae</taxon>
        <taxon>Acinetobacter</taxon>
    </lineage>
</organism>
<gene>
    <name evidence="2" type="ORF">D7V32_04255</name>
</gene>
<dbReference type="Proteomes" id="UP000282388">
    <property type="component" value="Unassembled WGS sequence"/>
</dbReference>
<evidence type="ECO:0000313" key="2">
    <source>
        <dbReference type="EMBL" id="RKG33015.1"/>
    </source>
</evidence>
<feature type="transmembrane region" description="Helical" evidence="1">
    <location>
        <begin position="64"/>
        <end position="84"/>
    </location>
</feature>
<name>A0A3A8EEJ5_9GAMM</name>
<keyword evidence="1" id="KW-0812">Transmembrane</keyword>
<dbReference type="AlphaFoldDB" id="A0A3A8EEJ5"/>
<sequence length="112" mass="13281">MKKIISVIKTWYRGDYGDPEYNFVTQEYEFKRTPYRHWTAKATEMLLITPYLYVWRAFRKNPNLILTQVSTFLAIVIAALSLYLQIKDDKIEHKQCKITGSENNTVIIQCIK</sequence>
<keyword evidence="1" id="KW-0472">Membrane</keyword>
<proteinExistence type="predicted"/>
<reference evidence="2 3" key="1">
    <citation type="submission" date="2018-09" db="EMBL/GenBank/DDBJ databases">
        <title>The draft genome of Acinetobacter spp. strains.</title>
        <authorList>
            <person name="Qin J."/>
            <person name="Feng Y."/>
            <person name="Zong Z."/>
        </authorList>
    </citation>
    <scope>NUCLEOTIDE SEQUENCE [LARGE SCALE GENOMIC DNA]</scope>
    <source>
        <strain evidence="2 3">WCHAc060012</strain>
    </source>
</reference>
<accession>A0A3A8EEJ5</accession>
<keyword evidence="1" id="KW-1133">Transmembrane helix</keyword>
<keyword evidence="3" id="KW-1185">Reference proteome</keyword>
<dbReference type="EMBL" id="RAXV01000006">
    <property type="protein sequence ID" value="RKG33015.1"/>
    <property type="molecule type" value="Genomic_DNA"/>
</dbReference>
<evidence type="ECO:0000313" key="3">
    <source>
        <dbReference type="Proteomes" id="UP000282388"/>
    </source>
</evidence>
<comment type="caution">
    <text evidence="2">The sequence shown here is derived from an EMBL/GenBank/DDBJ whole genome shotgun (WGS) entry which is preliminary data.</text>
</comment>